<dbReference type="Proteomes" id="UP001217918">
    <property type="component" value="Unassembled WGS sequence"/>
</dbReference>
<feature type="compositionally biased region" description="Low complexity" evidence="1">
    <location>
        <begin position="252"/>
        <end position="262"/>
    </location>
</feature>
<dbReference type="GO" id="GO:0000045">
    <property type="term" value="P:autophagosome assembly"/>
    <property type="evidence" value="ECO:0007669"/>
    <property type="project" value="TreeGrafter"/>
</dbReference>
<dbReference type="SUPFAM" id="SSF54236">
    <property type="entry name" value="Ubiquitin-like"/>
    <property type="match status" value="1"/>
</dbReference>
<dbReference type="EMBL" id="JAQQPM010000003">
    <property type="protein sequence ID" value="KAK2070432.1"/>
    <property type="molecule type" value="Genomic_DNA"/>
</dbReference>
<dbReference type="PANTHER" id="PTHR23333:SF20">
    <property type="entry name" value="NSFL1 COFACTOR P47"/>
    <property type="match status" value="1"/>
</dbReference>
<dbReference type="InterPro" id="IPR001012">
    <property type="entry name" value="UBX_dom"/>
</dbReference>
<dbReference type="CDD" id="cd14348">
    <property type="entry name" value="UBA_p47"/>
    <property type="match status" value="1"/>
</dbReference>
<keyword evidence="4" id="KW-1185">Reference proteome</keyword>
<evidence type="ECO:0000259" key="2">
    <source>
        <dbReference type="PROSITE" id="PS50033"/>
    </source>
</evidence>
<dbReference type="InterPro" id="IPR036241">
    <property type="entry name" value="NSFL1C_SEP_dom_sf"/>
</dbReference>
<evidence type="ECO:0000313" key="4">
    <source>
        <dbReference type="Proteomes" id="UP001217918"/>
    </source>
</evidence>
<dbReference type="SUPFAM" id="SSF102848">
    <property type="entry name" value="NSFL1 (p97 ATPase) cofactor p47, SEP domain"/>
    <property type="match status" value="1"/>
</dbReference>
<feature type="region of interest" description="Disordered" evidence="1">
    <location>
        <begin position="46"/>
        <end position="162"/>
    </location>
</feature>
<reference evidence="3" key="1">
    <citation type="journal article" date="2023" name="Mol. Plant Microbe Interact.">
        <title>Elucidating the Obligate Nature and Biological Capacity of an Invasive Fungal Corn Pathogen.</title>
        <authorList>
            <person name="MacCready J.S."/>
            <person name="Roggenkamp E.M."/>
            <person name="Gdanetz K."/>
            <person name="Chilvers M.I."/>
        </authorList>
    </citation>
    <scope>NUCLEOTIDE SEQUENCE</scope>
    <source>
        <strain evidence="3">PM02</strain>
    </source>
</reference>
<dbReference type="GO" id="GO:0005634">
    <property type="term" value="C:nucleus"/>
    <property type="evidence" value="ECO:0007669"/>
    <property type="project" value="TreeGrafter"/>
</dbReference>
<organism evidence="3 4">
    <name type="scientific">Phyllachora maydis</name>
    <dbReference type="NCBI Taxonomy" id="1825666"/>
    <lineage>
        <taxon>Eukaryota</taxon>
        <taxon>Fungi</taxon>
        <taxon>Dikarya</taxon>
        <taxon>Ascomycota</taxon>
        <taxon>Pezizomycotina</taxon>
        <taxon>Sordariomycetes</taxon>
        <taxon>Sordariomycetidae</taxon>
        <taxon>Phyllachorales</taxon>
        <taxon>Phyllachoraceae</taxon>
        <taxon>Phyllachora</taxon>
    </lineage>
</organism>
<accession>A0AAD9I543</accession>
<feature type="domain" description="UBX" evidence="2">
    <location>
        <begin position="286"/>
        <end position="340"/>
    </location>
</feature>
<dbReference type="AlphaFoldDB" id="A0AAD9I543"/>
<dbReference type="InterPro" id="IPR029071">
    <property type="entry name" value="Ubiquitin-like_domsf"/>
</dbReference>
<dbReference type="GO" id="GO:0005829">
    <property type="term" value="C:cytosol"/>
    <property type="evidence" value="ECO:0007669"/>
    <property type="project" value="TreeGrafter"/>
</dbReference>
<sequence length="366" mass="38466">MADQNAQDALTSQFCSVTGESPERALQYLEIADGNLEAALSNYYVEKEESAEPSTGAAETQAQPDPTYTGPRFLDGRPAPATASGGTSKAGSSGKKPAKRTGLATLGSIGGGGDDGHGHGHDHDDDDDEDDEDDERRGPRNLFTGGEKSGLAVQDPSQRPKTSERLIKSIIDKATNGSQNASATQTQLALAQIDAGQIPRNLLNMTPLEEIGEHELGLTRHLENWHQLPRVYRPFGGQGHRLGSPVPGDVSTAAAPTAAQPPSILSTRAGSGDSGGAAGAPTGADESQPILMLRIQLPDGTRLPARFNPSQTVGDVYDFVARSGVGNTRPWVVATTFPNKDHTDKALVLGEMAEFKKGGAAMVKWL</sequence>
<gene>
    <name evidence="3" type="ORF">P8C59_004922</name>
</gene>
<feature type="region of interest" description="Disordered" evidence="1">
    <location>
        <begin position="239"/>
        <end position="288"/>
    </location>
</feature>
<dbReference type="GO" id="GO:0007030">
    <property type="term" value="P:Golgi organization"/>
    <property type="evidence" value="ECO:0007669"/>
    <property type="project" value="TreeGrafter"/>
</dbReference>
<dbReference type="PANTHER" id="PTHR23333">
    <property type="entry name" value="UBX DOMAIN CONTAINING PROTEIN"/>
    <property type="match status" value="1"/>
</dbReference>
<evidence type="ECO:0000313" key="3">
    <source>
        <dbReference type="EMBL" id="KAK2070432.1"/>
    </source>
</evidence>
<protein>
    <recommendedName>
        <fullName evidence="2">UBX domain-containing protein</fullName>
    </recommendedName>
</protein>
<dbReference type="PROSITE" id="PS50033">
    <property type="entry name" value="UBX"/>
    <property type="match status" value="1"/>
</dbReference>
<dbReference type="Gene3D" id="1.10.8.10">
    <property type="entry name" value="DNA helicase RuvA subunit, C-terminal domain"/>
    <property type="match status" value="1"/>
</dbReference>
<dbReference type="GO" id="GO:0061025">
    <property type="term" value="P:membrane fusion"/>
    <property type="evidence" value="ECO:0007669"/>
    <property type="project" value="TreeGrafter"/>
</dbReference>
<dbReference type="GO" id="GO:0043130">
    <property type="term" value="F:ubiquitin binding"/>
    <property type="evidence" value="ECO:0007669"/>
    <property type="project" value="TreeGrafter"/>
</dbReference>
<dbReference type="Pfam" id="PF00789">
    <property type="entry name" value="UBX"/>
    <property type="match status" value="1"/>
</dbReference>
<evidence type="ECO:0000256" key="1">
    <source>
        <dbReference type="SAM" id="MobiDB-lite"/>
    </source>
</evidence>
<feature type="compositionally biased region" description="Low complexity" evidence="1">
    <location>
        <begin position="79"/>
        <end position="95"/>
    </location>
</feature>
<dbReference type="GO" id="GO:0031468">
    <property type="term" value="P:nuclear membrane reassembly"/>
    <property type="evidence" value="ECO:0007669"/>
    <property type="project" value="TreeGrafter"/>
</dbReference>
<dbReference type="Gene3D" id="3.10.20.90">
    <property type="entry name" value="Phosphatidylinositol 3-kinase Catalytic Subunit, Chain A, domain 1"/>
    <property type="match status" value="1"/>
</dbReference>
<proteinExistence type="predicted"/>
<feature type="compositionally biased region" description="Polar residues" evidence="1">
    <location>
        <begin position="57"/>
        <end position="66"/>
    </location>
</feature>
<feature type="compositionally biased region" description="Acidic residues" evidence="1">
    <location>
        <begin position="124"/>
        <end position="134"/>
    </location>
</feature>
<dbReference type="InterPro" id="IPR009060">
    <property type="entry name" value="UBA-like_sf"/>
</dbReference>
<feature type="compositionally biased region" description="Basic and acidic residues" evidence="1">
    <location>
        <begin position="114"/>
        <end position="123"/>
    </location>
</feature>
<name>A0AAD9I543_9PEZI</name>
<dbReference type="Pfam" id="PF14555">
    <property type="entry name" value="UBA_4"/>
    <property type="match status" value="1"/>
</dbReference>
<dbReference type="GO" id="GO:0043161">
    <property type="term" value="P:proteasome-mediated ubiquitin-dependent protein catabolic process"/>
    <property type="evidence" value="ECO:0007669"/>
    <property type="project" value="TreeGrafter"/>
</dbReference>
<dbReference type="SUPFAM" id="SSF46934">
    <property type="entry name" value="UBA-like"/>
    <property type="match status" value="1"/>
</dbReference>
<comment type="caution">
    <text evidence="3">The sequence shown here is derived from an EMBL/GenBank/DDBJ whole genome shotgun (WGS) entry which is preliminary data.</text>
</comment>